<dbReference type="Proteomes" id="UP000256964">
    <property type="component" value="Unassembled WGS sequence"/>
</dbReference>
<evidence type="ECO:0000313" key="3">
    <source>
        <dbReference type="EMBL" id="RDX41024.1"/>
    </source>
</evidence>
<reference evidence="3 4" key="1">
    <citation type="journal article" date="2018" name="Biotechnol. Biofuels">
        <title>Integrative visual omics of the white-rot fungus Polyporus brumalis exposes the biotechnological potential of its oxidative enzymes for delignifying raw plant biomass.</title>
        <authorList>
            <person name="Miyauchi S."/>
            <person name="Rancon A."/>
            <person name="Drula E."/>
            <person name="Hage H."/>
            <person name="Chaduli D."/>
            <person name="Favel A."/>
            <person name="Grisel S."/>
            <person name="Henrissat B."/>
            <person name="Herpoel-Gimbert I."/>
            <person name="Ruiz-Duenas F.J."/>
            <person name="Chevret D."/>
            <person name="Hainaut M."/>
            <person name="Lin J."/>
            <person name="Wang M."/>
            <person name="Pangilinan J."/>
            <person name="Lipzen A."/>
            <person name="Lesage-Meessen L."/>
            <person name="Navarro D."/>
            <person name="Riley R."/>
            <person name="Grigoriev I.V."/>
            <person name="Zhou S."/>
            <person name="Raouche S."/>
            <person name="Rosso M.N."/>
        </authorList>
    </citation>
    <scope>NUCLEOTIDE SEQUENCE [LARGE SCALE GENOMIC DNA]</scope>
    <source>
        <strain evidence="3 4">BRFM 1820</strain>
    </source>
</reference>
<proteinExistence type="predicted"/>
<keyword evidence="4" id="KW-1185">Reference proteome</keyword>
<evidence type="ECO:0000256" key="1">
    <source>
        <dbReference type="SAM" id="MobiDB-lite"/>
    </source>
</evidence>
<sequence>MSYCMHSSDFLDAFLPLPSDESARKPKPTRISFKNVVGFTSERDLAERWVAIVNKKKALCPGYVVCLSQDRWDPTDPKKLKVDAAIYPRRNHPTDGRPHWGRQRALIEFKIAGKENDPFNDILGDADAQKATEIRGQLASYSAYAFARQQRTANFTFIVMGHQVRVSRWERAGTIFTEVFDYVENPELMGEFLWRFAMLSDEDQGLDPTASLLTKSHKLYKLMTKIALGPLKGQPEDICGDEGTTIPLPDDASSGALVPLGSFKYVREKFAASIEADSPRYRVAVPTEREGEFKYFLIGTPVFEAPGMLGRGTRGYIAVDTDTKRFVWLKDTWRSYYVNVQPEGEILETLHAAHVSRIPTLLCAGDLRQETQMHYHWKPDTDVEDSAETSEGSRGSKRGRSGASKSTTGDKKARKQPRIRHLSHYRLVVSEVCLPLTEFKTSRQLVQAVLDCVEAHEDAVTKSKIIHGDISLGNLLILPTLVEKDGKLVVEWRGILSDWELSKPIPEDGKAPRARQPERTGTWQFMAAALLWWLRRPITVSDEIEAFFYILLYAGIRFLRSTVHEPRSFLRDFFDAFSLQEQQYKCGHLKLNAMTQGILTSGPADIQFFCERGERLNDSDHPLNTVLGDMLPLFKARYALLQYEDKAVTWFMKLQRFEQSPDEFPHPGDPPVKPPDAVSDAAASLATHAHFKQLLTRLLQGTNWPKNDYLGDRVMGEAIVDVDRSTTGRTRADDAAMPAVAEEEEGPESKRAKTVAAEVMAFYAPIEGEVPEAEDTEPMDVQPQASTSSNRYAVSRSSGRGATSRGAPRKSSRRS</sequence>
<feature type="region of interest" description="Disordered" evidence="1">
    <location>
        <begin position="378"/>
        <end position="418"/>
    </location>
</feature>
<dbReference type="EMBL" id="KZ857527">
    <property type="protein sequence ID" value="RDX41024.1"/>
    <property type="molecule type" value="Genomic_DNA"/>
</dbReference>
<feature type="region of interest" description="Disordered" evidence="1">
    <location>
        <begin position="725"/>
        <end position="752"/>
    </location>
</feature>
<accession>A0A371CL61</accession>
<feature type="compositionally biased region" description="Basic and acidic residues" evidence="1">
    <location>
        <begin position="725"/>
        <end position="734"/>
    </location>
</feature>
<feature type="domain" description="Fungal-type protein kinase" evidence="2">
    <location>
        <begin position="283"/>
        <end position="553"/>
    </location>
</feature>
<dbReference type="InterPro" id="IPR011009">
    <property type="entry name" value="Kinase-like_dom_sf"/>
</dbReference>
<dbReference type="AlphaFoldDB" id="A0A371CL61"/>
<dbReference type="SUPFAM" id="SSF56112">
    <property type="entry name" value="Protein kinase-like (PK-like)"/>
    <property type="match status" value="1"/>
</dbReference>
<feature type="compositionally biased region" description="Low complexity" evidence="1">
    <location>
        <begin position="793"/>
        <end position="806"/>
    </location>
</feature>
<feature type="region of interest" description="Disordered" evidence="1">
    <location>
        <begin position="766"/>
        <end position="815"/>
    </location>
</feature>
<dbReference type="PANTHER" id="PTHR38248">
    <property type="entry name" value="FUNK1 6"/>
    <property type="match status" value="1"/>
</dbReference>
<organism evidence="3 4">
    <name type="scientific">Lentinus brumalis</name>
    <dbReference type="NCBI Taxonomy" id="2498619"/>
    <lineage>
        <taxon>Eukaryota</taxon>
        <taxon>Fungi</taxon>
        <taxon>Dikarya</taxon>
        <taxon>Basidiomycota</taxon>
        <taxon>Agaricomycotina</taxon>
        <taxon>Agaricomycetes</taxon>
        <taxon>Polyporales</taxon>
        <taxon>Polyporaceae</taxon>
        <taxon>Lentinus</taxon>
    </lineage>
</organism>
<dbReference type="Pfam" id="PF17667">
    <property type="entry name" value="Pkinase_fungal"/>
    <property type="match status" value="2"/>
</dbReference>
<name>A0A371CL61_9APHY</name>
<feature type="compositionally biased region" description="Acidic residues" evidence="1">
    <location>
        <begin position="769"/>
        <end position="778"/>
    </location>
</feature>
<gene>
    <name evidence="3" type="ORF">OH76DRAFT_1412484</name>
</gene>
<feature type="compositionally biased region" description="Polar residues" evidence="1">
    <location>
        <begin position="783"/>
        <end position="792"/>
    </location>
</feature>
<dbReference type="PANTHER" id="PTHR38248:SF2">
    <property type="entry name" value="FUNK1 11"/>
    <property type="match status" value="1"/>
</dbReference>
<feature type="domain" description="Fungal-type protein kinase" evidence="2">
    <location>
        <begin position="127"/>
        <end position="218"/>
    </location>
</feature>
<evidence type="ECO:0000259" key="2">
    <source>
        <dbReference type="Pfam" id="PF17667"/>
    </source>
</evidence>
<dbReference type="OrthoDB" id="2755887at2759"/>
<protein>
    <recommendedName>
        <fullName evidence="2">Fungal-type protein kinase domain-containing protein</fullName>
    </recommendedName>
</protein>
<evidence type="ECO:0000313" key="4">
    <source>
        <dbReference type="Proteomes" id="UP000256964"/>
    </source>
</evidence>
<dbReference type="Gene3D" id="1.10.510.10">
    <property type="entry name" value="Transferase(Phosphotransferase) domain 1"/>
    <property type="match status" value="1"/>
</dbReference>
<dbReference type="InterPro" id="IPR040976">
    <property type="entry name" value="Pkinase_fungal"/>
</dbReference>